<dbReference type="Proteomes" id="UP000808337">
    <property type="component" value="Unassembled WGS sequence"/>
</dbReference>
<sequence length="312" mass="35952">MTSIIITYIDEHDFLAEAVHSAMEQQLDAMELIVVCNKTNLPDGYDPLHDLKSNLKFIHEPAPGSAQARNTGLRNASGEWIQYLDVDDLILPEKIKHQLISARNGAIVSQHIFKFLDGSTQVSKWLPDDLWIGLLNSGLGSTSSMLFHRETLIKLGGWSMTYQSHQEYELLFRLASSGYEISTVDHQETIVRERISGSITLDTQPVRAKEGIQLREKIWEYLVQNGLDTPARKNAFLQYIFRQLRGLYRLDRKEAMKIYRKYFSGHSFTPEKIGIPFYAFLYHGFGFNSTERVFSIYSKVRNKYLPFLPKNH</sequence>
<evidence type="ECO:0000313" key="3">
    <source>
        <dbReference type="Proteomes" id="UP000808337"/>
    </source>
</evidence>
<name>A0A9D7SVY7_9BACT</name>
<accession>A0A9D7SVY7</accession>
<dbReference type="EMBL" id="JADKGY010000006">
    <property type="protein sequence ID" value="MBK9982700.1"/>
    <property type="molecule type" value="Genomic_DNA"/>
</dbReference>
<dbReference type="InterPro" id="IPR001173">
    <property type="entry name" value="Glyco_trans_2-like"/>
</dbReference>
<dbReference type="CDD" id="cd00761">
    <property type="entry name" value="Glyco_tranf_GTA_type"/>
    <property type="match status" value="1"/>
</dbReference>
<dbReference type="PANTHER" id="PTHR22916:SF3">
    <property type="entry name" value="UDP-GLCNAC:BETAGAL BETA-1,3-N-ACETYLGLUCOSAMINYLTRANSFERASE-LIKE PROTEIN 1"/>
    <property type="match status" value="1"/>
</dbReference>
<evidence type="ECO:0000313" key="2">
    <source>
        <dbReference type="EMBL" id="MBK9982700.1"/>
    </source>
</evidence>
<gene>
    <name evidence="2" type="ORF">IPP15_09805</name>
</gene>
<comment type="caution">
    <text evidence="2">The sequence shown here is derived from an EMBL/GenBank/DDBJ whole genome shotgun (WGS) entry which is preliminary data.</text>
</comment>
<protein>
    <submittedName>
        <fullName evidence="2">Glycosyltransferase family 2 protein</fullName>
    </submittedName>
</protein>
<organism evidence="2 3">
    <name type="scientific">Candidatus Opimibacter skivensis</name>
    <dbReference type="NCBI Taxonomy" id="2982028"/>
    <lineage>
        <taxon>Bacteria</taxon>
        <taxon>Pseudomonadati</taxon>
        <taxon>Bacteroidota</taxon>
        <taxon>Saprospiria</taxon>
        <taxon>Saprospirales</taxon>
        <taxon>Saprospiraceae</taxon>
        <taxon>Candidatus Opimibacter</taxon>
    </lineage>
</organism>
<dbReference type="PANTHER" id="PTHR22916">
    <property type="entry name" value="GLYCOSYLTRANSFERASE"/>
    <property type="match status" value="1"/>
</dbReference>
<dbReference type="Pfam" id="PF00535">
    <property type="entry name" value="Glycos_transf_2"/>
    <property type="match status" value="1"/>
</dbReference>
<feature type="domain" description="Glycosyltransferase 2-like" evidence="1">
    <location>
        <begin position="3"/>
        <end position="120"/>
    </location>
</feature>
<dbReference type="InterPro" id="IPR029044">
    <property type="entry name" value="Nucleotide-diphossugar_trans"/>
</dbReference>
<dbReference type="GO" id="GO:0016758">
    <property type="term" value="F:hexosyltransferase activity"/>
    <property type="evidence" value="ECO:0007669"/>
    <property type="project" value="UniProtKB-ARBA"/>
</dbReference>
<evidence type="ECO:0000259" key="1">
    <source>
        <dbReference type="Pfam" id="PF00535"/>
    </source>
</evidence>
<dbReference type="AlphaFoldDB" id="A0A9D7SVY7"/>
<reference evidence="2 3" key="1">
    <citation type="submission" date="2020-10" db="EMBL/GenBank/DDBJ databases">
        <title>Connecting structure to function with the recovery of over 1000 high-quality activated sludge metagenome-assembled genomes encoding full-length rRNA genes using long-read sequencing.</title>
        <authorList>
            <person name="Singleton C.M."/>
            <person name="Petriglieri F."/>
            <person name="Kristensen J.M."/>
            <person name="Kirkegaard R.H."/>
            <person name="Michaelsen T.Y."/>
            <person name="Andersen M.H."/>
            <person name="Karst S.M."/>
            <person name="Dueholm M.S."/>
            <person name="Nielsen P.H."/>
            <person name="Albertsen M."/>
        </authorList>
    </citation>
    <scope>NUCLEOTIDE SEQUENCE [LARGE SCALE GENOMIC DNA]</scope>
    <source>
        <strain evidence="2">Ribe_18-Q3-R11-54_MAXAC.273</strain>
    </source>
</reference>
<dbReference type="SUPFAM" id="SSF53448">
    <property type="entry name" value="Nucleotide-diphospho-sugar transferases"/>
    <property type="match status" value="1"/>
</dbReference>
<dbReference type="Gene3D" id="3.90.550.10">
    <property type="entry name" value="Spore Coat Polysaccharide Biosynthesis Protein SpsA, Chain A"/>
    <property type="match status" value="1"/>
</dbReference>
<proteinExistence type="predicted"/>